<dbReference type="AlphaFoldDB" id="A0A0V0S021"/>
<sequence>MFLTLPHTQKESHLPRFSSLVLLRAVRDLRTFNDATICHVSQTNECTLTDDKTPLWRSLFA</sequence>
<accession>A0A0V0S021</accession>
<evidence type="ECO:0000313" key="2">
    <source>
        <dbReference type="Proteomes" id="UP000054630"/>
    </source>
</evidence>
<reference evidence="1 2" key="1">
    <citation type="submission" date="2015-01" db="EMBL/GenBank/DDBJ databases">
        <title>Evolution of Trichinella species and genotypes.</title>
        <authorList>
            <person name="Korhonen P.K."/>
            <person name="Edoardo P."/>
            <person name="Giuseppe L.R."/>
            <person name="Gasser R.B."/>
        </authorList>
    </citation>
    <scope>NUCLEOTIDE SEQUENCE [LARGE SCALE GENOMIC DNA]</scope>
    <source>
        <strain evidence="1">ISS37</strain>
    </source>
</reference>
<keyword evidence="2" id="KW-1185">Reference proteome</keyword>
<proteinExistence type="predicted"/>
<evidence type="ECO:0000313" key="1">
    <source>
        <dbReference type="EMBL" id="KRX19813.1"/>
    </source>
</evidence>
<comment type="caution">
    <text evidence="1">The sequence shown here is derived from an EMBL/GenBank/DDBJ whole genome shotgun (WGS) entry which is preliminary data.</text>
</comment>
<organism evidence="1 2">
    <name type="scientific">Trichinella nelsoni</name>
    <dbReference type="NCBI Taxonomy" id="6336"/>
    <lineage>
        <taxon>Eukaryota</taxon>
        <taxon>Metazoa</taxon>
        <taxon>Ecdysozoa</taxon>
        <taxon>Nematoda</taxon>
        <taxon>Enoplea</taxon>
        <taxon>Dorylaimia</taxon>
        <taxon>Trichinellida</taxon>
        <taxon>Trichinellidae</taxon>
        <taxon>Trichinella</taxon>
    </lineage>
</organism>
<dbReference type="EMBL" id="JYDL01000055">
    <property type="protein sequence ID" value="KRX19813.1"/>
    <property type="molecule type" value="Genomic_DNA"/>
</dbReference>
<dbReference type="OrthoDB" id="5926497at2759"/>
<protein>
    <submittedName>
        <fullName evidence="1">Uncharacterized protein</fullName>
    </submittedName>
</protein>
<gene>
    <name evidence="1" type="ORF">T07_13762</name>
</gene>
<dbReference type="Proteomes" id="UP000054630">
    <property type="component" value="Unassembled WGS sequence"/>
</dbReference>
<name>A0A0V0S021_9BILA</name>